<keyword evidence="6" id="KW-0406">Ion transport</keyword>
<evidence type="ECO:0000256" key="4">
    <source>
        <dbReference type="ARBA" id="ARBA00022958"/>
    </source>
</evidence>
<evidence type="ECO:0000313" key="10">
    <source>
        <dbReference type="Proteomes" id="UP000525652"/>
    </source>
</evidence>
<evidence type="ECO:0000256" key="3">
    <source>
        <dbReference type="ARBA" id="ARBA00022538"/>
    </source>
</evidence>
<keyword evidence="5" id="KW-0520">NAD</keyword>
<dbReference type="EMBL" id="JACHVA010000053">
    <property type="protein sequence ID" value="MBC2601349.1"/>
    <property type="molecule type" value="Genomic_DNA"/>
</dbReference>
<dbReference type="Gene3D" id="3.40.50.720">
    <property type="entry name" value="NAD(P)-binding Rossmann-like Domain"/>
    <property type="match status" value="2"/>
</dbReference>
<evidence type="ECO:0000256" key="6">
    <source>
        <dbReference type="ARBA" id="ARBA00023065"/>
    </source>
</evidence>
<evidence type="ECO:0000256" key="2">
    <source>
        <dbReference type="ARBA" id="ARBA00022448"/>
    </source>
</evidence>
<name>A0A7X1AWU7_9BACT</name>
<protein>
    <recommendedName>
        <fullName evidence="1">Trk system potassium uptake protein TrkA</fullName>
    </recommendedName>
</protein>
<feature type="domain" description="RCK C-terminal" evidence="8">
    <location>
        <begin position="370"/>
        <end position="451"/>
    </location>
</feature>
<evidence type="ECO:0000256" key="1">
    <source>
        <dbReference type="ARBA" id="ARBA00017378"/>
    </source>
</evidence>
<accession>A0A7X1AWU7</accession>
<keyword evidence="3" id="KW-0633">Potassium transport</keyword>
<dbReference type="NCBIfam" id="NF007039">
    <property type="entry name" value="PRK09496.3-2"/>
    <property type="match status" value="1"/>
</dbReference>
<dbReference type="InterPro" id="IPR006037">
    <property type="entry name" value="RCK_C"/>
</dbReference>
<keyword evidence="4" id="KW-0630">Potassium</keyword>
<dbReference type="PROSITE" id="PS51202">
    <property type="entry name" value="RCK_C"/>
    <property type="match status" value="2"/>
</dbReference>
<evidence type="ECO:0000256" key="5">
    <source>
        <dbReference type="ARBA" id="ARBA00023027"/>
    </source>
</evidence>
<sequence>MKTIIVGAGEVGSFISQNLSRRGHSVTLIEKSAEGAGRVDAEQDVKVMCGNGSSASMLEDAGIASARNFVSLTSDDRTNLVACKVARELGKNLFTVARIHDQTYLDHSRVDYQDLFDVDFFLNPEMLCAVELAKAIRHPGRVAIEHFARGQIEVQNMAVSPRSKLIGQSLREMKINPRMRVGMVTRDGETMVARADSSLAAGDQLTVFGNPEAVSEFRRRVEPGETEGTVRVVLYGGSEIAISLIRLLKHPRFRVRVIEPDSHACEQLASRFPGLTVVHGDATSRRLLEEEQIDSVDYFVACTKEDEHNIMTCLQASKLGAAHVQLVINKPDYEDLLDDLRVSMGVASVVSPRQASVKELVRYLDRESVVELSSMSVRSTRLLEVAVSPESAAVDKKLMDLKLPEGCLLVALLRGVEANVPGAQDKIEKGDRVLLAVDEGSRQEVIRLLTRKG</sequence>
<dbReference type="PANTHER" id="PTHR43833:SF5">
    <property type="entry name" value="TRK SYSTEM POTASSIUM UPTAKE PROTEIN TRKA"/>
    <property type="match status" value="1"/>
</dbReference>
<dbReference type="Proteomes" id="UP000525652">
    <property type="component" value="Unassembled WGS sequence"/>
</dbReference>
<dbReference type="Gene3D" id="3.30.70.1450">
    <property type="entry name" value="Regulator of K+ conductance, C-terminal domain"/>
    <property type="match status" value="2"/>
</dbReference>
<dbReference type="InterPro" id="IPR036291">
    <property type="entry name" value="NAD(P)-bd_dom_sf"/>
</dbReference>
<keyword evidence="2" id="KW-0813">Transport</keyword>
<dbReference type="PANTHER" id="PTHR43833">
    <property type="entry name" value="POTASSIUM CHANNEL PROTEIN 2-RELATED-RELATED"/>
    <property type="match status" value="1"/>
</dbReference>
<dbReference type="InterPro" id="IPR003148">
    <property type="entry name" value="RCK_N"/>
</dbReference>
<dbReference type="Pfam" id="PF02254">
    <property type="entry name" value="TrkA_N"/>
    <property type="match status" value="2"/>
</dbReference>
<dbReference type="InterPro" id="IPR006036">
    <property type="entry name" value="K_uptake_TrkA"/>
</dbReference>
<evidence type="ECO:0000313" key="9">
    <source>
        <dbReference type="EMBL" id="MBC2601349.1"/>
    </source>
</evidence>
<dbReference type="SUPFAM" id="SSF51735">
    <property type="entry name" value="NAD(P)-binding Rossmann-fold domains"/>
    <property type="match status" value="2"/>
</dbReference>
<dbReference type="PROSITE" id="PS51201">
    <property type="entry name" value="RCK_N"/>
    <property type="match status" value="2"/>
</dbReference>
<dbReference type="GO" id="GO:0015079">
    <property type="term" value="F:potassium ion transmembrane transporter activity"/>
    <property type="evidence" value="ECO:0007669"/>
    <property type="project" value="InterPro"/>
</dbReference>
<dbReference type="GO" id="GO:0005886">
    <property type="term" value="C:plasma membrane"/>
    <property type="evidence" value="ECO:0007669"/>
    <property type="project" value="InterPro"/>
</dbReference>
<dbReference type="AlphaFoldDB" id="A0A7X1AWU7"/>
<comment type="caution">
    <text evidence="9">The sequence shown here is derived from an EMBL/GenBank/DDBJ whole genome shotgun (WGS) entry which is preliminary data.</text>
</comment>
<dbReference type="InterPro" id="IPR050721">
    <property type="entry name" value="Trk_Ktr_HKT_K-transport"/>
</dbReference>
<dbReference type="Pfam" id="PF02080">
    <property type="entry name" value="TrkA_C"/>
    <property type="match status" value="2"/>
</dbReference>
<evidence type="ECO:0000259" key="8">
    <source>
        <dbReference type="PROSITE" id="PS51202"/>
    </source>
</evidence>
<proteinExistence type="predicted"/>
<feature type="domain" description="RCK N-terminal" evidence="7">
    <location>
        <begin position="229"/>
        <end position="350"/>
    </location>
</feature>
<keyword evidence="10" id="KW-1185">Reference proteome</keyword>
<dbReference type="InterPro" id="IPR036721">
    <property type="entry name" value="RCK_C_sf"/>
</dbReference>
<feature type="domain" description="RCK C-terminal" evidence="8">
    <location>
        <begin position="142"/>
        <end position="223"/>
    </location>
</feature>
<feature type="domain" description="RCK N-terminal" evidence="7">
    <location>
        <begin position="1"/>
        <end position="122"/>
    </location>
</feature>
<dbReference type="PRINTS" id="PR00335">
    <property type="entry name" value="KUPTAKETRKA"/>
</dbReference>
<reference evidence="9 10" key="1">
    <citation type="submission" date="2020-07" db="EMBL/GenBank/DDBJ databases">
        <authorList>
            <person name="Feng X."/>
        </authorList>
    </citation>
    <scope>NUCLEOTIDE SEQUENCE [LARGE SCALE GENOMIC DNA]</scope>
    <source>
        <strain evidence="9 10">JCM14086</strain>
    </source>
</reference>
<dbReference type="SUPFAM" id="SSF116726">
    <property type="entry name" value="TrkA C-terminal domain-like"/>
    <property type="match status" value="2"/>
</dbReference>
<evidence type="ECO:0000259" key="7">
    <source>
        <dbReference type="PROSITE" id="PS51201"/>
    </source>
</evidence>
<gene>
    <name evidence="9" type="primary">trkA</name>
    <name evidence="9" type="ORF">H5P30_06120</name>
</gene>
<organism evidence="9 10">
    <name type="scientific">Puniceicoccus vermicola</name>
    <dbReference type="NCBI Taxonomy" id="388746"/>
    <lineage>
        <taxon>Bacteria</taxon>
        <taxon>Pseudomonadati</taxon>
        <taxon>Verrucomicrobiota</taxon>
        <taxon>Opitutia</taxon>
        <taxon>Puniceicoccales</taxon>
        <taxon>Puniceicoccaceae</taxon>
        <taxon>Puniceicoccus</taxon>
    </lineage>
</organism>
<dbReference type="RefSeq" id="WP_185692068.1">
    <property type="nucleotide sequence ID" value="NZ_JACHVA010000053.1"/>
</dbReference>